<dbReference type="EMBL" id="NGJU01000024">
    <property type="protein sequence ID" value="RST92174.1"/>
    <property type="molecule type" value="Genomic_DNA"/>
</dbReference>
<dbReference type="PANTHER" id="PTHR40449">
    <property type="entry name" value="ETHANOLAMINE UTILIZATION PROTEIN EUTS"/>
    <property type="match status" value="1"/>
</dbReference>
<dbReference type="Pfam" id="PF00936">
    <property type="entry name" value="BMC"/>
    <property type="match status" value="1"/>
</dbReference>
<keyword evidence="5" id="KW-1185">Reference proteome</keyword>
<dbReference type="PROSITE" id="PS51931">
    <property type="entry name" value="BMC_CP"/>
    <property type="match status" value="1"/>
</dbReference>
<dbReference type="AlphaFoldDB" id="A0A429ZEV4"/>
<gene>
    <name evidence="4" type="ORF">CBF35_13420</name>
</gene>
<comment type="caution">
    <text evidence="4">The sequence shown here is derived from an EMBL/GenBank/DDBJ whole genome shotgun (WGS) entry which is preliminary data.</text>
</comment>
<dbReference type="InterPro" id="IPR037233">
    <property type="entry name" value="CcmK-like_sf"/>
</dbReference>
<keyword evidence="2" id="KW-1283">Bacterial microcompartment</keyword>
<evidence type="ECO:0000256" key="2">
    <source>
        <dbReference type="ARBA" id="ARBA00024446"/>
    </source>
</evidence>
<dbReference type="OrthoDB" id="9794459at2"/>
<feature type="domain" description="BMC circularly permuted" evidence="3">
    <location>
        <begin position="7"/>
        <end position="107"/>
    </location>
</feature>
<dbReference type="GO" id="GO:0031469">
    <property type="term" value="C:bacterial microcompartment"/>
    <property type="evidence" value="ECO:0007669"/>
    <property type="project" value="UniProtKB-SubCell"/>
</dbReference>
<dbReference type="PIRSF" id="PIRSF012296">
    <property type="entry name" value="EutS_PduU"/>
    <property type="match status" value="1"/>
</dbReference>
<dbReference type="InterPro" id="IPR044870">
    <property type="entry name" value="BMC_CP"/>
</dbReference>
<name>A0A429ZEV4_9ENTE</name>
<sequence>MAEEKQRFIQEYVPGKQVTLAHLMANPTEDSYQKLGIIEGNKEALGVFTITPSEGAIIAADVALKASQVSLSLVDRFSGSVIITGEISAVEVALTAVVKELAKTLNFTCTEVTRT</sequence>
<reference evidence="4 5" key="1">
    <citation type="submission" date="2017-05" db="EMBL/GenBank/DDBJ databases">
        <title>Vagococcus spp. assemblies.</title>
        <authorList>
            <person name="Gulvik C.A."/>
        </authorList>
    </citation>
    <scope>NUCLEOTIDE SEQUENCE [LARGE SCALE GENOMIC DNA]</scope>
    <source>
        <strain evidence="4 5">NCFB 2777</strain>
    </source>
</reference>
<proteinExistence type="predicted"/>
<accession>A0A429ZEV4</accession>
<dbReference type="Proteomes" id="UP000287239">
    <property type="component" value="Unassembled WGS sequence"/>
</dbReference>
<dbReference type="RefSeq" id="WP_126781995.1">
    <property type="nucleotide sequence ID" value="NZ_CAUQJP010000047.1"/>
</dbReference>
<dbReference type="PANTHER" id="PTHR40449:SF2">
    <property type="entry name" value="BACTERIAL MICROCOMPARTMENT SHELL PROTEIN EUTS"/>
    <property type="match status" value="1"/>
</dbReference>
<evidence type="ECO:0000313" key="4">
    <source>
        <dbReference type="EMBL" id="RST92174.1"/>
    </source>
</evidence>
<dbReference type="GeneID" id="98569344"/>
<organism evidence="4 5">
    <name type="scientific">Vagococcus salmoninarum</name>
    <dbReference type="NCBI Taxonomy" id="2739"/>
    <lineage>
        <taxon>Bacteria</taxon>
        <taxon>Bacillati</taxon>
        <taxon>Bacillota</taxon>
        <taxon>Bacilli</taxon>
        <taxon>Lactobacillales</taxon>
        <taxon>Enterococcaceae</taxon>
        <taxon>Vagococcus</taxon>
    </lineage>
</organism>
<evidence type="ECO:0000259" key="3">
    <source>
        <dbReference type="PROSITE" id="PS51931"/>
    </source>
</evidence>
<dbReference type="CDD" id="cd07046">
    <property type="entry name" value="BMC_PduU-EutS"/>
    <property type="match status" value="1"/>
</dbReference>
<dbReference type="InterPro" id="IPR009307">
    <property type="entry name" value="EutS/PduU/CutR"/>
</dbReference>
<evidence type="ECO:0000256" key="1">
    <source>
        <dbReference type="ARBA" id="ARBA00024322"/>
    </source>
</evidence>
<dbReference type="SUPFAM" id="SSF143414">
    <property type="entry name" value="CcmK-like"/>
    <property type="match status" value="1"/>
</dbReference>
<evidence type="ECO:0000313" key="5">
    <source>
        <dbReference type="Proteomes" id="UP000287239"/>
    </source>
</evidence>
<dbReference type="Gene3D" id="3.30.70.1710">
    <property type="match status" value="1"/>
</dbReference>
<dbReference type="SMART" id="SM00877">
    <property type="entry name" value="BMC"/>
    <property type="match status" value="1"/>
</dbReference>
<dbReference type="InterPro" id="IPR000249">
    <property type="entry name" value="BMC_dom"/>
</dbReference>
<comment type="subcellular location">
    <subcellularLocation>
        <location evidence="1">Bacterial microcompartment</location>
    </subcellularLocation>
</comment>
<protein>
    <submittedName>
        <fullName evidence="4">Propanediol utilization protein</fullName>
    </submittedName>
</protein>